<protein>
    <recommendedName>
        <fullName evidence="4">G protein-coupled receptor</fullName>
    </recommendedName>
</protein>
<proteinExistence type="predicted"/>
<keyword evidence="1" id="KW-1133">Transmembrane helix</keyword>
<evidence type="ECO:0008006" key="4">
    <source>
        <dbReference type="Google" id="ProtNLM"/>
    </source>
</evidence>
<comment type="caution">
    <text evidence="2">The sequence shown here is derived from an EMBL/GenBank/DDBJ whole genome shotgun (WGS) entry which is preliminary data.</text>
</comment>
<feature type="non-terminal residue" evidence="2">
    <location>
        <position position="1"/>
    </location>
</feature>
<dbReference type="EMBL" id="BTSY01000004">
    <property type="protein sequence ID" value="GMT22988.1"/>
    <property type="molecule type" value="Genomic_DNA"/>
</dbReference>
<organism evidence="2 3">
    <name type="scientific">Pristionchus fissidentatus</name>
    <dbReference type="NCBI Taxonomy" id="1538716"/>
    <lineage>
        <taxon>Eukaryota</taxon>
        <taxon>Metazoa</taxon>
        <taxon>Ecdysozoa</taxon>
        <taxon>Nematoda</taxon>
        <taxon>Chromadorea</taxon>
        <taxon>Rhabditida</taxon>
        <taxon>Rhabditina</taxon>
        <taxon>Diplogasteromorpha</taxon>
        <taxon>Diplogasteroidea</taxon>
        <taxon>Neodiplogasteridae</taxon>
        <taxon>Pristionchus</taxon>
    </lineage>
</organism>
<accession>A0AAV5VX93</accession>
<dbReference type="Proteomes" id="UP001432322">
    <property type="component" value="Unassembled WGS sequence"/>
</dbReference>
<feature type="transmembrane region" description="Helical" evidence="1">
    <location>
        <begin position="77"/>
        <end position="100"/>
    </location>
</feature>
<dbReference type="AlphaFoldDB" id="A0AAV5VX93"/>
<evidence type="ECO:0000313" key="3">
    <source>
        <dbReference type="Proteomes" id="UP001432322"/>
    </source>
</evidence>
<keyword evidence="1" id="KW-0472">Membrane</keyword>
<dbReference type="PANTHER" id="PTHR45830:SF15">
    <property type="entry name" value="SERPENTINE RECEPTOR, CLASS I"/>
    <property type="match status" value="1"/>
</dbReference>
<feature type="non-terminal residue" evidence="2">
    <location>
        <position position="117"/>
    </location>
</feature>
<keyword evidence="3" id="KW-1185">Reference proteome</keyword>
<reference evidence="2" key="1">
    <citation type="submission" date="2023-10" db="EMBL/GenBank/DDBJ databases">
        <title>Genome assembly of Pristionchus species.</title>
        <authorList>
            <person name="Yoshida K."/>
            <person name="Sommer R.J."/>
        </authorList>
    </citation>
    <scope>NUCLEOTIDE SEQUENCE</scope>
    <source>
        <strain evidence="2">RS5133</strain>
    </source>
</reference>
<dbReference type="PANTHER" id="PTHR45830">
    <property type="entry name" value="SERPENTINE RECEPTOR, CLASS I"/>
    <property type="match status" value="1"/>
</dbReference>
<name>A0AAV5VX93_9BILA</name>
<feature type="transmembrane region" description="Helical" evidence="1">
    <location>
        <begin position="6"/>
        <end position="23"/>
    </location>
</feature>
<gene>
    <name evidence="2" type="ORF">PFISCL1PPCAC_14285</name>
</gene>
<evidence type="ECO:0000256" key="1">
    <source>
        <dbReference type="SAM" id="Phobius"/>
    </source>
</evidence>
<keyword evidence="1" id="KW-0812">Transmembrane</keyword>
<feature type="transmembrane region" description="Helical" evidence="1">
    <location>
        <begin position="35"/>
        <end position="57"/>
    </location>
</feature>
<sequence>FQTLYGVAILPVHFTAFYLLIFNTKKWARTFRIGYIFNQVLMFIHDIWTCFLFRGYILLPYPISFCTGLVCNVLGQYTGMGIEMIFMIHFIFTPLFLLLLMQQQVMHSNVEYRLPKW</sequence>
<evidence type="ECO:0000313" key="2">
    <source>
        <dbReference type="EMBL" id="GMT22988.1"/>
    </source>
</evidence>